<dbReference type="AlphaFoldDB" id="F0Z8E7"/>
<dbReference type="Pfam" id="PF01504">
    <property type="entry name" value="PIP5K"/>
    <property type="match status" value="1"/>
</dbReference>
<dbReference type="SUPFAM" id="SSF50729">
    <property type="entry name" value="PH domain-like"/>
    <property type="match status" value="1"/>
</dbReference>
<dbReference type="InterPro" id="IPR027483">
    <property type="entry name" value="PInositol-4-P-4/5-kinase_C_sf"/>
</dbReference>
<dbReference type="OMA" id="YISPSKM"/>
<evidence type="ECO:0000313" key="6">
    <source>
        <dbReference type="Proteomes" id="UP000001064"/>
    </source>
</evidence>
<dbReference type="PROSITE" id="PS50003">
    <property type="entry name" value="PH_DOMAIN"/>
    <property type="match status" value="1"/>
</dbReference>
<dbReference type="VEuPathDB" id="AmoebaDB:DICPUDRAFT_52460"/>
<evidence type="ECO:0000256" key="2">
    <source>
        <dbReference type="SAM" id="MobiDB-lite"/>
    </source>
</evidence>
<dbReference type="GO" id="GO:0005524">
    <property type="term" value="F:ATP binding"/>
    <property type="evidence" value="ECO:0007669"/>
    <property type="project" value="UniProtKB-UniRule"/>
</dbReference>
<dbReference type="Pfam" id="PF00169">
    <property type="entry name" value="PH"/>
    <property type="match status" value="1"/>
</dbReference>
<feature type="compositionally biased region" description="Low complexity" evidence="2">
    <location>
        <begin position="1"/>
        <end position="31"/>
    </location>
</feature>
<dbReference type="PANTHER" id="PTHR23086">
    <property type="entry name" value="PHOSPHATIDYLINOSITOL-4-PHOSPHATE 5-KINASE"/>
    <property type="match status" value="1"/>
</dbReference>
<feature type="compositionally biased region" description="Polar residues" evidence="2">
    <location>
        <begin position="128"/>
        <end position="149"/>
    </location>
</feature>
<name>F0Z8E7_DICPU</name>
<keyword evidence="1" id="KW-0808">Transferase</keyword>
<evidence type="ECO:0000313" key="5">
    <source>
        <dbReference type="EMBL" id="EGC39800.1"/>
    </source>
</evidence>
<feature type="compositionally biased region" description="Low complexity" evidence="2">
    <location>
        <begin position="150"/>
        <end position="178"/>
    </location>
</feature>
<dbReference type="InterPro" id="IPR011993">
    <property type="entry name" value="PH-like_dom_sf"/>
</dbReference>
<evidence type="ECO:0000259" key="3">
    <source>
        <dbReference type="PROSITE" id="PS50003"/>
    </source>
</evidence>
<dbReference type="GO" id="GO:0005886">
    <property type="term" value="C:plasma membrane"/>
    <property type="evidence" value="ECO:0000318"/>
    <property type="project" value="GO_Central"/>
</dbReference>
<feature type="region of interest" description="Disordered" evidence="2">
    <location>
        <begin position="80"/>
        <end position="178"/>
    </location>
</feature>
<dbReference type="eggNOG" id="KOG0229">
    <property type="taxonomic scope" value="Eukaryota"/>
</dbReference>
<dbReference type="InterPro" id="IPR001849">
    <property type="entry name" value="PH_domain"/>
</dbReference>
<dbReference type="PANTHER" id="PTHR23086:SF8">
    <property type="entry name" value="PHOSPHATIDYLINOSITOL 5-PHOSPHATE 4-KINASE, ISOFORM A"/>
    <property type="match status" value="1"/>
</dbReference>
<dbReference type="OrthoDB" id="20783at2759"/>
<keyword evidence="1" id="KW-0067">ATP-binding</keyword>
<feature type="domain" description="PIPK" evidence="4">
    <location>
        <begin position="383"/>
        <end position="719"/>
    </location>
</feature>
<dbReference type="Gene3D" id="3.30.810.10">
    <property type="entry name" value="2-Layer Sandwich"/>
    <property type="match status" value="1"/>
</dbReference>
<feature type="compositionally biased region" description="Basic and acidic residues" evidence="2">
    <location>
        <begin position="80"/>
        <end position="105"/>
    </location>
</feature>
<dbReference type="KEGG" id="dpp:DICPUDRAFT_52460"/>
<reference evidence="6" key="1">
    <citation type="journal article" date="2011" name="Genome Biol.">
        <title>Comparative genomics of the social amoebae Dictyostelium discoideum and Dictyostelium purpureum.</title>
        <authorList>
            <consortium name="US DOE Joint Genome Institute (JGI-PGF)"/>
            <person name="Sucgang R."/>
            <person name="Kuo A."/>
            <person name="Tian X."/>
            <person name="Salerno W."/>
            <person name="Parikh A."/>
            <person name="Feasley C.L."/>
            <person name="Dalin E."/>
            <person name="Tu H."/>
            <person name="Huang E."/>
            <person name="Barry K."/>
            <person name="Lindquist E."/>
            <person name="Shapiro H."/>
            <person name="Bruce D."/>
            <person name="Schmutz J."/>
            <person name="Salamov A."/>
            <person name="Fey P."/>
            <person name="Gaudet P."/>
            <person name="Anjard C."/>
            <person name="Babu M.M."/>
            <person name="Basu S."/>
            <person name="Bushmanova Y."/>
            <person name="van der Wel H."/>
            <person name="Katoh-Kurasawa M."/>
            <person name="Dinh C."/>
            <person name="Coutinho P.M."/>
            <person name="Saito T."/>
            <person name="Elias M."/>
            <person name="Schaap P."/>
            <person name="Kay R.R."/>
            <person name="Henrissat B."/>
            <person name="Eichinger L."/>
            <person name="Rivero F."/>
            <person name="Putnam N.H."/>
            <person name="West C.M."/>
            <person name="Loomis W.F."/>
            <person name="Chisholm R.L."/>
            <person name="Shaulsky G."/>
            <person name="Strassmann J.E."/>
            <person name="Queller D.C."/>
            <person name="Kuspa A."/>
            <person name="Grigoriev I.V."/>
        </authorList>
    </citation>
    <scope>NUCLEOTIDE SEQUENCE [LARGE SCALE GENOMIC DNA]</scope>
    <source>
        <strain evidence="6">QSDP1</strain>
    </source>
</reference>
<gene>
    <name evidence="5" type="ORF">DICPUDRAFT_52460</name>
</gene>
<dbReference type="InParanoid" id="F0Z8E7"/>
<dbReference type="InterPro" id="IPR002498">
    <property type="entry name" value="PInositol-4-P-4/5-kinase_core"/>
</dbReference>
<keyword evidence="6" id="KW-1185">Reference proteome</keyword>
<accession>F0Z8E7</accession>
<proteinExistence type="predicted"/>
<dbReference type="STRING" id="5786.F0Z8E7"/>
<dbReference type="EMBL" id="GL870951">
    <property type="protein sequence ID" value="EGC39800.1"/>
    <property type="molecule type" value="Genomic_DNA"/>
</dbReference>
<organism evidence="5 6">
    <name type="scientific">Dictyostelium purpureum</name>
    <name type="common">Slime mold</name>
    <dbReference type="NCBI Taxonomy" id="5786"/>
    <lineage>
        <taxon>Eukaryota</taxon>
        <taxon>Amoebozoa</taxon>
        <taxon>Evosea</taxon>
        <taxon>Eumycetozoa</taxon>
        <taxon>Dictyostelia</taxon>
        <taxon>Dictyosteliales</taxon>
        <taxon>Dictyosteliaceae</taxon>
        <taxon>Dictyostelium</taxon>
    </lineage>
</organism>
<dbReference type="Gene3D" id="3.30.800.10">
    <property type="entry name" value="Phosphatidylinositol Phosphate Kinase II Beta"/>
    <property type="match status" value="1"/>
</dbReference>
<dbReference type="Proteomes" id="UP000001064">
    <property type="component" value="Unassembled WGS sequence"/>
</dbReference>
<dbReference type="PROSITE" id="PS51455">
    <property type="entry name" value="PIPK"/>
    <property type="match status" value="1"/>
</dbReference>
<dbReference type="InterPro" id="IPR027484">
    <property type="entry name" value="PInositol-4-P-5-kinase_N"/>
</dbReference>
<keyword evidence="1" id="KW-0547">Nucleotide-binding</keyword>
<dbReference type="GeneID" id="10509572"/>
<dbReference type="FunCoup" id="F0Z8E7">
    <property type="interactions" value="373"/>
</dbReference>
<keyword evidence="1" id="KW-0418">Kinase</keyword>
<dbReference type="GO" id="GO:0016308">
    <property type="term" value="F:1-phosphatidylinositol-4-phosphate 5-kinase activity"/>
    <property type="evidence" value="ECO:0000318"/>
    <property type="project" value="GO_Central"/>
</dbReference>
<dbReference type="Gene3D" id="2.30.29.30">
    <property type="entry name" value="Pleckstrin-homology domain (PH domain)/Phosphotyrosine-binding domain (PTB)"/>
    <property type="match status" value="1"/>
</dbReference>
<evidence type="ECO:0000259" key="4">
    <source>
        <dbReference type="PROSITE" id="PS51455"/>
    </source>
</evidence>
<dbReference type="SUPFAM" id="SSF56104">
    <property type="entry name" value="SAICAR synthase-like"/>
    <property type="match status" value="1"/>
</dbReference>
<feature type="domain" description="PH" evidence="3">
    <location>
        <begin position="234"/>
        <end position="337"/>
    </location>
</feature>
<dbReference type="InterPro" id="IPR023610">
    <property type="entry name" value="PInositol-4/5-P-5/4-kinase"/>
</dbReference>
<protein>
    <submittedName>
        <fullName evidence="5">Uncharacterized protein</fullName>
    </submittedName>
</protein>
<dbReference type="GO" id="GO:0046854">
    <property type="term" value="P:phosphatidylinositol phosphate biosynthetic process"/>
    <property type="evidence" value="ECO:0000318"/>
    <property type="project" value="GO_Central"/>
</dbReference>
<sequence>MSEDNNNNNNIDNIDIDNNNNNNENSNNNNNVKEEENNLASKENNNNNDELVDEMVSIQINEEIRVEEKEEKEVKEVKEEKVVEEGEEIKIEDNEDNKKDDKTELRQSMWIGSQPKKDAARISPLNLRGSNNSSENLSTSGNEINNTALNKSSSSENISCNNSSLPTTPTPSSAQSAASGFSSWWNGLIGKKTATAPSTTSTSTTSTTSTTIVSNNDEVEDQIFTHSSIDSATTIVREGYLNKQGHLRKNWLCRYFILTETSLEYYKDKGSQFLNRIPLSECTIQMAEIEIKKSLCFKITHLPTKRPFYLFSNERTNTTEYERDSYEWIGSVQEVIDKQQNLLKASTVDSLDSSASIVTETHKNYELVHCMSHALLFSLGKISAAPMSDLCMEDFQASETFNVNKEVSLPCTPLSTSPSVSGSAIPNMTTTSTSASIKSQFSYKFTDYSPKVFRKIRELCKVNSADYMLSLAQNTLTEEPTQGKSNSLFYFTSDKKLLIKTITTTEFEHLKSLLPNYYFHLLQNPDSLIVKFYGLHYISPSKMKNTFFVVMDNIFGDHQMDEIYDLKGSTLQRKAEEGKRVLMDLDFSSRIFISEDMKNKFFKQIENDCNFLEKNSSMDYSLLLGIHYLKGKKINDEDIDDQQPFFKKEMGGILSRTASGDLYDRVYYLGIIDILTVYNIKKQIEHTYKSVAYDTIDSMSAVDPTTYSKRFKNFIQKITGWHNKTQQ</sequence>
<evidence type="ECO:0000256" key="1">
    <source>
        <dbReference type="PROSITE-ProRule" id="PRU00781"/>
    </source>
</evidence>
<dbReference type="RefSeq" id="XP_003283667.1">
    <property type="nucleotide sequence ID" value="XM_003283619.1"/>
</dbReference>
<dbReference type="SMART" id="SM00233">
    <property type="entry name" value="PH"/>
    <property type="match status" value="1"/>
</dbReference>
<dbReference type="CDD" id="cd00139">
    <property type="entry name" value="PIPKc"/>
    <property type="match status" value="1"/>
</dbReference>
<feature type="region of interest" description="Disordered" evidence="2">
    <location>
        <begin position="1"/>
        <end position="50"/>
    </location>
</feature>
<feature type="compositionally biased region" description="Low complexity" evidence="2">
    <location>
        <begin position="38"/>
        <end position="49"/>
    </location>
</feature>
<dbReference type="SMART" id="SM00330">
    <property type="entry name" value="PIPKc"/>
    <property type="match status" value="1"/>
</dbReference>